<feature type="domain" description="Fibronectin type-III" evidence="3">
    <location>
        <begin position="690"/>
        <end position="788"/>
    </location>
</feature>
<dbReference type="PROSITE" id="PS50853">
    <property type="entry name" value="FN3"/>
    <property type="match status" value="4"/>
</dbReference>
<evidence type="ECO:0000256" key="1">
    <source>
        <dbReference type="SAM" id="MobiDB-lite"/>
    </source>
</evidence>
<dbReference type="Gene3D" id="2.60.40.10">
    <property type="entry name" value="Immunoglobulins"/>
    <property type="match status" value="5"/>
</dbReference>
<organism evidence="4 5">
    <name type="scientific">Polyplax serrata</name>
    <name type="common">Common mouse louse</name>
    <dbReference type="NCBI Taxonomy" id="468196"/>
    <lineage>
        <taxon>Eukaryota</taxon>
        <taxon>Metazoa</taxon>
        <taxon>Ecdysozoa</taxon>
        <taxon>Arthropoda</taxon>
        <taxon>Hexapoda</taxon>
        <taxon>Insecta</taxon>
        <taxon>Pterygota</taxon>
        <taxon>Neoptera</taxon>
        <taxon>Paraneoptera</taxon>
        <taxon>Psocodea</taxon>
        <taxon>Troctomorpha</taxon>
        <taxon>Phthiraptera</taxon>
        <taxon>Anoplura</taxon>
        <taxon>Polyplacidae</taxon>
        <taxon>Polyplax</taxon>
    </lineage>
</organism>
<feature type="region of interest" description="Disordered" evidence="1">
    <location>
        <begin position="1161"/>
        <end position="1289"/>
    </location>
</feature>
<dbReference type="PANTHER" id="PTHR46957:SF3">
    <property type="entry name" value="CYTOKINE RECEPTOR"/>
    <property type="match status" value="1"/>
</dbReference>
<comment type="caution">
    <text evidence="4">The sequence shown here is derived from an EMBL/GenBank/DDBJ whole genome shotgun (WGS) entry which is preliminary data.</text>
</comment>
<dbReference type="EMBL" id="JAWJWE010000009">
    <property type="protein sequence ID" value="KAK6631091.1"/>
    <property type="molecule type" value="Genomic_DNA"/>
</dbReference>
<dbReference type="Pfam" id="PF00041">
    <property type="entry name" value="fn3"/>
    <property type="match status" value="2"/>
</dbReference>
<name>A0AAN8NZJ4_POLSC</name>
<feature type="domain" description="Fibronectin type-III" evidence="3">
    <location>
        <begin position="792"/>
        <end position="889"/>
    </location>
</feature>
<protein>
    <recommendedName>
        <fullName evidence="3">Fibronectin type-III domain-containing protein</fullName>
    </recommendedName>
</protein>
<dbReference type="InterPro" id="IPR013783">
    <property type="entry name" value="Ig-like_fold"/>
</dbReference>
<feature type="domain" description="Fibronectin type-III" evidence="3">
    <location>
        <begin position="265"/>
        <end position="370"/>
    </location>
</feature>
<evidence type="ECO:0000313" key="4">
    <source>
        <dbReference type="EMBL" id="KAK6631091.1"/>
    </source>
</evidence>
<feature type="domain" description="Fibronectin type-III" evidence="3">
    <location>
        <begin position="578"/>
        <end position="686"/>
    </location>
</feature>
<feature type="compositionally biased region" description="Polar residues" evidence="1">
    <location>
        <begin position="1161"/>
        <end position="1177"/>
    </location>
</feature>
<keyword evidence="2" id="KW-1133">Transmembrane helix</keyword>
<dbReference type="PANTHER" id="PTHR46957">
    <property type="entry name" value="CYTOKINE RECEPTOR"/>
    <property type="match status" value="1"/>
</dbReference>
<evidence type="ECO:0000259" key="3">
    <source>
        <dbReference type="PROSITE" id="PS50853"/>
    </source>
</evidence>
<dbReference type="SMART" id="SM00060">
    <property type="entry name" value="FN3"/>
    <property type="match status" value="6"/>
</dbReference>
<keyword evidence="2" id="KW-0812">Transmembrane</keyword>
<feature type="transmembrane region" description="Helical" evidence="2">
    <location>
        <begin position="897"/>
        <end position="918"/>
    </location>
</feature>
<evidence type="ECO:0000256" key="2">
    <source>
        <dbReference type="SAM" id="Phobius"/>
    </source>
</evidence>
<dbReference type="InterPro" id="IPR003961">
    <property type="entry name" value="FN3_dom"/>
</dbReference>
<feature type="region of interest" description="Disordered" evidence="1">
    <location>
        <begin position="1108"/>
        <end position="1140"/>
    </location>
</feature>
<feature type="region of interest" description="Disordered" evidence="1">
    <location>
        <begin position="1001"/>
        <end position="1033"/>
    </location>
</feature>
<accession>A0AAN8NZJ4</accession>
<feature type="compositionally biased region" description="Low complexity" evidence="1">
    <location>
        <begin position="1012"/>
        <end position="1027"/>
    </location>
</feature>
<keyword evidence="2" id="KW-0472">Membrane</keyword>
<dbReference type="Proteomes" id="UP001372834">
    <property type="component" value="Unassembled WGS sequence"/>
</dbReference>
<dbReference type="SUPFAM" id="SSF49265">
    <property type="entry name" value="Fibronectin type III"/>
    <property type="match status" value="5"/>
</dbReference>
<gene>
    <name evidence="4" type="ORF">RUM43_014187</name>
</gene>
<dbReference type="InterPro" id="IPR050713">
    <property type="entry name" value="RTP_Phos/Ushers"/>
</dbReference>
<feature type="compositionally biased region" description="Acidic residues" evidence="1">
    <location>
        <begin position="1194"/>
        <end position="1211"/>
    </location>
</feature>
<proteinExistence type="predicted"/>
<sequence>MQQFSILKTLILVLNIKNSNPPFKLGSIRVLFEEVQLAHVEYNLNTCYDIGLPWKNKKYDQETILDILPKGDHIVENGTTLELFCRLNTSYPGGDKYHSSDLQFYTLDRRNKFILPNVTILNDTTIKVDLVNPPLGSTYYYCALNDTNDCLTNVQVGYKPQPVLNFQCTSINWERLYCHWTPPENPIKTEYRLKYSLTGRAGRIPHPCPNDLDIKNNTCIYDFETYPSYRQPYEYFSFEISGKNALGNYSKSYRFHHYAHVIPNKPENVTVVNKTIGSAVIGWNIPYPLFHFPPGLRLKIQYKNKWEDWVEVNIPYTERIYGKNYTYNITGLKYSHTPYDVRIYLKSFVAKAGPNDWSLPASITFMTPPTVPSVAPVTTQGCFDVVSSGNDTDVFIYWARIPEKYENGGNFTYNVICTKNNMKDCGPPLEKSMTYAKFPINNSLHSYTFTIYSVNEAGRSEDNSFVYVSQYESLIQPESFTKVAYDQGVFELSWKPVHHKDLSNYTIFWCKEDKDLPMPCKGYLDWVSVDKNTTSKNITMTDVTKFYKFAISANLIDGSSSGMVWSSCVIFHDKVLKKVDDFHISRVGSREVDVVWEIRCAQSSAFKGFAFYYCPVGFSPQDNSCTGNATEEITKLNGSQERNVTLTNLRPYTTYKLQISIISLDGSQQIQLGPRSVAKRFLTLEDAPSIPSNLVATSVTNTSVALQWDLPKERNGILQTYKLYVEYPGGEKKIKFDAQDLTDNSIISNYEVKDLVGYERYNFTLRVCTSLFKCSGYSNPVVVTTRIGTPGKMMKPQVSLVNPNMADVSWSLPSPPSGSLDYYQLAVEPDEDFEDSELFNVTGARAKLEFQSCKMKYKSEFRVRAINIDGDNFYFGPWSDPTEVICGASVWVENNVLINWISGTATILILTACVFYIVKKGWLQCRKMKDVEVKLPPGLQSQELEKDNQDYVHLERWPRSPEAVNGSVGTVLAPDEESLLDKKSDESMDITSFKMPIKNGGDSSGCSVGRESVSSSITSDTHISSDSGAEPDQCTMTSNAFESWSSQNGNGNNLRNPADREILNLSDLGDLDLSDTAIPRYTKVGFSNSSAKKSLPGKGYVTIASVKSVSPPQKSSSKEGINCSSSNNSVGDSFSSGFGSNEESLMGPRYVSLAHFKGQNMADTSGSLQSGGRSSPGKSPVLPHPSYASKMDEEKTEDSIEEDFSSNETETETIHEVPITKSLSVMPPYVSMADNSSAPLCAEKGAAEEEEEEEDDDDDEEDEEVEVDEGKKEDVKSVANVEEDAIEKGSKENVRLSLDLSDADLLKTVSERDSALVENKKKEQNGTFSNYIPHHLFGKEPVHT</sequence>
<feature type="compositionally biased region" description="Acidic residues" evidence="1">
    <location>
        <begin position="1248"/>
        <end position="1267"/>
    </location>
</feature>
<feature type="compositionally biased region" description="Low complexity" evidence="1">
    <location>
        <begin position="1124"/>
        <end position="1140"/>
    </location>
</feature>
<dbReference type="GO" id="GO:0016020">
    <property type="term" value="C:membrane"/>
    <property type="evidence" value="ECO:0007669"/>
    <property type="project" value="UniProtKB-SubCell"/>
</dbReference>
<reference evidence="4 5" key="1">
    <citation type="submission" date="2023-10" db="EMBL/GenBank/DDBJ databases">
        <title>Genomes of two closely related lineages of the louse Polyplax serrata with different host specificities.</title>
        <authorList>
            <person name="Martinu J."/>
            <person name="Tarabai H."/>
            <person name="Stefka J."/>
            <person name="Hypsa V."/>
        </authorList>
    </citation>
    <scope>NUCLEOTIDE SEQUENCE [LARGE SCALE GENOMIC DNA]</scope>
    <source>
        <strain evidence="4">HR10_N</strain>
    </source>
</reference>
<dbReference type="CDD" id="cd00063">
    <property type="entry name" value="FN3"/>
    <property type="match status" value="3"/>
</dbReference>
<dbReference type="InterPro" id="IPR036116">
    <property type="entry name" value="FN3_sf"/>
</dbReference>
<evidence type="ECO:0000313" key="5">
    <source>
        <dbReference type="Proteomes" id="UP001372834"/>
    </source>
</evidence>